<dbReference type="PROSITE" id="PS50090">
    <property type="entry name" value="MYB_LIKE"/>
    <property type="match status" value="1"/>
</dbReference>
<gene>
    <name evidence="13" type="primary">U6500N01150</name>
    <name evidence="13" type="ORF">SEUBUCD650_0N01150</name>
</gene>
<dbReference type="InterPro" id="IPR038104">
    <property type="entry name" value="Rap1_C_sf"/>
</dbReference>
<organism evidence="13 14">
    <name type="scientific">Saccharomyces eubayanus</name>
    <name type="common">Yeast</name>
    <dbReference type="NCBI Taxonomy" id="1080349"/>
    <lineage>
        <taxon>Eukaryota</taxon>
        <taxon>Fungi</taxon>
        <taxon>Dikarya</taxon>
        <taxon>Ascomycota</taxon>
        <taxon>Saccharomycotina</taxon>
        <taxon>Saccharomycetes</taxon>
        <taxon>Saccharomycetales</taxon>
        <taxon>Saccharomycetaceae</taxon>
        <taxon>Saccharomyces</taxon>
    </lineage>
</organism>
<dbReference type="Gene3D" id="1.10.10.2170">
    <property type="match status" value="1"/>
</dbReference>
<evidence type="ECO:0000259" key="10">
    <source>
        <dbReference type="PROSITE" id="PS50090"/>
    </source>
</evidence>
<dbReference type="InterPro" id="IPR001357">
    <property type="entry name" value="BRCT_dom"/>
</dbReference>
<keyword evidence="14" id="KW-1185">Reference proteome</keyword>
<comment type="subcellular location">
    <subcellularLocation>
        <location evidence="8">Nucleus</location>
    </subcellularLocation>
    <subcellularLocation>
        <location evidence="8">Chromosome</location>
        <location evidence="8">Telomere</location>
    </subcellularLocation>
</comment>
<dbReference type="PROSITE" id="PS51294">
    <property type="entry name" value="HTH_MYB"/>
    <property type="match status" value="1"/>
</dbReference>
<dbReference type="InterPro" id="IPR021661">
    <property type="entry name" value="Rap1_C"/>
</dbReference>
<feature type="domain" description="HTH myb-type" evidence="12">
    <location>
        <begin position="438"/>
        <end position="498"/>
    </location>
</feature>
<accession>A0ABN8VM28</accession>
<feature type="domain" description="Myb-like" evidence="10">
    <location>
        <begin position="438"/>
        <end position="494"/>
    </location>
</feature>
<reference evidence="13" key="1">
    <citation type="submission" date="2022-08" db="EMBL/GenBank/DDBJ databases">
        <authorList>
            <person name="Byrne P K."/>
        </authorList>
    </citation>
    <scope>NUCLEOTIDE SEQUENCE</scope>
    <source>
        <strain evidence="13">UCD650</strain>
    </source>
</reference>
<dbReference type="InterPro" id="IPR017930">
    <property type="entry name" value="Myb_dom"/>
</dbReference>
<evidence type="ECO:0000256" key="2">
    <source>
        <dbReference type="ARBA" id="ARBA00022454"/>
    </source>
</evidence>
<dbReference type="Gene3D" id="1.20.120.1480">
    <property type="match status" value="1"/>
</dbReference>
<dbReference type="InterPro" id="IPR001005">
    <property type="entry name" value="SANT/Myb"/>
</dbReference>
<dbReference type="Gene3D" id="1.10.10.60">
    <property type="entry name" value="Homeodomain-like"/>
    <property type="match status" value="2"/>
</dbReference>
<evidence type="ECO:0000256" key="4">
    <source>
        <dbReference type="ARBA" id="ARBA00023015"/>
    </source>
</evidence>
<proteinExistence type="inferred from homology"/>
<feature type="region of interest" description="Disordered" evidence="9">
    <location>
        <begin position="18"/>
        <end position="38"/>
    </location>
</feature>
<sequence>MAVRALPGRASFLKLSKVDEKRKQNRKPFIASVSPTPNIQHLNTINTLRTKQTHSPKGGKHELLKTHPHHTRQELRTVYLTMSSPDDFETAPAEFVDALDPSMVAADNDPTPISAPSDSAADVKTSQDVENTVAIEDKATETEGQVEREEKVGDTTETVLATATSAVVDAAGADIPETTTSAAADVDADVDAEADVDADAAATDEKKEQENAPPLLHMKFYLNRDADAHDSLNDVDQLARLIKANGGEVLDTRPRESKENVFILSPYNHTNLPTVTPTYIKACCQSNSLLNMENYLVPYDNFREVVDSRLQDEPQSSGRTDSNSNDPTVPKTERVSENADNSAEESSKGKVMVDAEQQARLQEQAQLLRQHVSSSTSMGGDGNSDLVQIEQPQTDASNNNNVDDGDNDLATQDNNVQGDDEGSASFQAQRPMMSRGTLPSHNKASFTDEEDEFILDVVRKNPTRRTTHTLYDEISHYVPNHTGNSIRHRFRVYLSKRLEYVYEVDKFGKLVRDDDGNLIKTKVLPPSIKRKFSADEDYTLAIAVKKQFYRDLFQIDPDTGRSLITDEDTPTAIARRNMTMDPNHVPGNEPNFAAYRTQSRRGPIAREFFKHFAEEHATHTENAWRDRFRKFLLAYGIDDYISYYEAEKAQNREPEPMKNLTNRPKRPGVPTPGNYNSAAKRARTYGTQRNAQPTANAASANAAAAAAAAASNSYAIPENELLDEDTMNFISSLKNDLSNISNSLPFEYPHEIAEAIRSDFSNEDIYDNIDPDTISFPPKIATTDLFLPLFFHFGNTRQFMDKLHDVISGDYEPSQAEKLVQDLCDETGIRKNFSTSILTCLSGDLMVFPRYFLNMFKDNVNPPPHVPGIWTHEDDESLKSNDQEQLRKLVKKHGTGRMEMRKRFFEKDLL</sequence>
<dbReference type="SMART" id="SM00292">
    <property type="entry name" value="BRCT"/>
    <property type="match status" value="1"/>
</dbReference>
<dbReference type="InterPro" id="IPR009057">
    <property type="entry name" value="Homeodomain-like_sf"/>
</dbReference>
<dbReference type="InterPro" id="IPR015280">
    <property type="entry name" value="Rap1_DNA-bd"/>
</dbReference>
<dbReference type="InterPro" id="IPR036420">
    <property type="entry name" value="BRCT_dom_sf"/>
</dbReference>
<dbReference type="SMART" id="SM00717">
    <property type="entry name" value="SANT"/>
    <property type="match status" value="1"/>
</dbReference>
<evidence type="ECO:0000256" key="9">
    <source>
        <dbReference type="SAM" id="MobiDB-lite"/>
    </source>
</evidence>
<feature type="region of interest" description="Disordered" evidence="9">
    <location>
        <begin position="309"/>
        <end position="353"/>
    </location>
</feature>
<evidence type="ECO:0000313" key="13">
    <source>
        <dbReference type="EMBL" id="CAI1672416.1"/>
    </source>
</evidence>
<evidence type="ECO:0000256" key="5">
    <source>
        <dbReference type="ARBA" id="ARBA00023159"/>
    </source>
</evidence>
<evidence type="ECO:0000256" key="3">
    <source>
        <dbReference type="ARBA" id="ARBA00022895"/>
    </source>
</evidence>
<dbReference type="InterPro" id="IPR039595">
    <property type="entry name" value="TE2IP/Rap1"/>
</dbReference>
<keyword evidence="6" id="KW-0804">Transcription</keyword>
<evidence type="ECO:0000313" key="14">
    <source>
        <dbReference type="Proteomes" id="UP001152964"/>
    </source>
</evidence>
<dbReference type="Pfam" id="PF00249">
    <property type="entry name" value="Myb_DNA-binding"/>
    <property type="match status" value="1"/>
</dbReference>
<dbReference type="SUPFAM" id="SSF46689">
    <property type="entry name" value="Homeodomain-like"/>
    <property type="match status" value="2"/>
</dbReference>
<name>A0ABN8VM28_SACEU</name>
<comment type="subunit">
    <text evidence="8">Homodimer.</text>
</comment>
<comment type="similarity">
    <text evidence="1 8">Belongs to the RAP1 family.</text>
</comment>
<keyword evidence="5" id="KW-0010">Activator</keyword>
<feature type="compositionally biased region" description="Polar residues" evidence="9">
    <location>
        <begin position="313"/>
        <end position="327"/>
    </location>
</feature>
<dbReference type="PROSITE" id="PS50172">
    <property type="entry name" value="BRCT"/>
    <property type="match status" value="1"/>
</dbReference>
<keyword evidence="3 8" id="KW-0779">Telomere</keyword>
<dbReference type="CDD" id="cd11653">
    <property type="entry name" value="rap1_RCT"/>
    <property type="match status" value="1"/>
</dbReference>
<comment type="function">
    <text evidence="8">Involved in the regulation of telomere length, clustering and has a specific role in telomere position effect (TPE).</text>
</comment>
<dbReference type="Proteomes" id="UP001152964">
    <property type="component" value="Chromosome 14"/>
</dbReference>
<keyword evidence="4" id="KW-0805">Transcription regulation</keyword>
<evidence type="ECO:0000259" key="11">
    <source>
        <dbReference type="PROSITE" id="PS50172"/>
    </source>
</evidence>
<keyword evidence="2 8" id="KW-0158">Chromosome</keyword>
<dbReference type="Pfam" id="PF09197">
    <property type="entry name" value="Rap1-DNA-bind"/>
    <property type="match status" value="1"/>
</dbReference>
<evidence type="ECO:0000259" key="12">
    <source>
        <dbReference type="PROSITE" id="PS51294"/>
    </source>
</evidence>
<evidence type="ECO:0000256" key="7">
    <source>
        <dbReference type="ARBA" id="ARBA00023242"/>
    </source>
</evidence>
<evidence type="ECO:0000256" key="1">
    <source>
        <dbReference type="ARBA" id="ARBA00010467"/>
    </source>
</evidence>
<dbReference type="PANTHER" id="PTHR16466">
    <property type="entry name" value="TELOMERE REPEAT-BINDING FACTOR 2-INTERACTING PROTEIN 1"/>
    <property type="match status" value="1"/>
</dbReference>
<evidence type="ECO:0000256" key="8">
    <source>
        <dbReference type="RuleBase" id="RU367107"/>
    </source>
</evidence>
<dbReference type="PANTHER" id="PTHR16466:SF6">
    <property type="entry name" value="TELOMERIC REPEAT-BINDING FACTOR 2-INTERACTING PROTEIN 1"/>
    <property type="match status" value="1"/>
</dbReference>
<dbReference type="SUPFAM" id="SSF52113">
    <property type="entry name" value="BRCT domain"/>
    <property type="match status" value="1"/>
</dbReference>
<feature type="region of interest" description="Disordered" evidence="9">
    <location>
        <begin position="394"/>
        <end position="443"/>
    </location>
</feature>
<keyword evidence="7 8" id="KW-0539">Nucleus</keyword>
<dbReference type="Pfam" id="PF11626">
    <property type="entry name" value="Rap1_C"/>
    <property type="match status" value="1"/>
</dbReference>
<feature type="region of interest" description="Disordered" evidence="9">
    <location>
        <begin position="650"/>
        <end position="697"/>
    </location>
</feature>
<protein>
    <recommendedName>
        <fullName evidence="8">DNA-binding protein RAP1</fullName>
    </recommendedName>
</protein>
<dbReference type="CDD" id="cd11655">
    <property type="entry name" value="rap1_myb-like"/>
    <property type="match status" value="2"/>
</dbReference>
<dbReference type="Gene3D" id="3.40.50.10190">
    <property type="entry name" value="BRCT domain"/>
    <property type="match status" value="1"/>
</dbReference>
<feature type="domain" description="BRCT" evidence="11">
    <location>
        <begin position="210"/>
        <end position="297"/>
    </location>
</feature>
<evidence type="ECO:0000256" key="6">
    <source>
        <dbReference type="ARBA" id="ARBA00023163"/>
    </source>
</evidence>
<dbReference type="EMBL" id="OX291504">
    <property type="protein sequence ID" value="CAI1672416.1"/>
    <property type="molecule type" value="Genomic_DNA"/>
</dbReference>
<feature type="compositionally biased region" description="Polar residues" evidence="9">
    <location>
        <begin position="685"/>
        <end position="694"/>
    </location>
</feature>
<dbReference type="Pfam" id="PF16589">
    <property type="entry name" value="BRCT_2"/>
    <property type="match status" value="1"/>
</dbReference>